<feature type="domain" description="SusD-like N-terminal" evidence="7">
    <location>
        <begin position="100"/>
        <end position="235"/>
    </location>
</feature>
<dbReference type="Gene3D" id="1.25.40.390">
    <property type="match status" value="1"/>
</dbReference>
<evidence type="ECO:0000256" key="5">
    <source>
        <dbReference type="ARBA" id="ARBA00023237"/>
    </source>
</evidence>
<dbReference type="InterPro" id="IPR012944">
    <property type="entry name" value="SusD_RagB_dom"/>
</dbReference>
<name>A0ABW9JLS4_9SPHI</name>
<evidence type="ECO:0000256" key="2">
    <source>
        <dbReference type="ARBA" id="ARBA00006275"/>
    </source>
</evidence>
<evidence type="ECO:0000259" key="7">
    <source>
        <dbReference type="Pfam" id="PF14322"/>
    </source>
</evidence>
<feature type="domain" description="RagB/SusD" evidence="6">
    <location>
        <begin position="372"/>
        <end position="552"/>
    </location>
</feature>
<evidence type="ECO:0000256" key="1">
    <source>
        <dbReference type="ARBA" id="ARBA00004442"/>
    </source>
</evidence>
<keyword evidence="4" id="KW-0472">Membrane</keyword>
<keyword evidence="3" id="KW-0732">Signal</keyword>
<dbReference type="Proteomes" id="UP001517367">
    <property type="component" value="Unassembled WGS sequence"/>
</dbReference>
<dbReference type="Pfam" id="PF07980">
    <property type="entry name" value="SusD_RagB"/>
    <property type="match status" value="1"/>
</dbReference>
<dbReference type="EMBL" id="SRMP02000049">
    <property type="protein sequence ID" value="MFN0293357.1"/>
    <property type="molecule type" value="Genomic_DNA"/>
</dbReference>
<accession>A0ABW9JLS4</accession>
<comment type="similarity">
    <text evidence="2">Belongs to the SusD family.</text>
</comment>
<evidence type="ECO:0000259" key="6">
    <source>
        <dbReference type="Pfam" id="PF07980"/>
    </source>
</evidence>
<evidence type="ECO:0000313" key="9">
    <source>
        <dbReference type="Proteomes" id="UP001517367"/>
    </source>
</evidence>
<keyword evidence="5" id="KW-0998">Cell outer membrane</keyword>
<proteinExistence type="inferred from homology"/>
<reference evidence="8 9" key="1">
    <citation type="submission" date="2024-12" db="EMBL/GenBank/DDBJ databases">
        <authorList>
            <person name="Hu S."/>
        </authorList>
    </citation>
    <scope>NUCLEOTIDE SEQUENCE [LARGE SCALE GENOMIC DNA]</scope>
    <source>
        <strain evidence="8 9">P-25</strain>
    </source>
</reference>
<dbReference type="InterPro" id="IPR011990">
    <property type="entry name" value="TPR-like_helical_dom_sf"/>
</dbReference>
<evidence type="ECO:0000313" key="8">
    <source>
        <dbReference type="EMBL" id="MFN0293357.1"/>
    </source>
</evidence>
<gene>
    <name evidence="8" type="ORF">E5L68_018375</name>
</gene>
<dbReference type="Pfam" id="PF14322">
    <property type="entry name" value="SusD-like_3"/>
    <property type="match status" value="1"/>
</dbReference>
<dbReference type="InterPro" id="IPR033985">
    <property type="entry name" value="SusD-like_N"/>
</dbReference>
<organism evidence="8 9">
    <name type="scientific">Pedobacter helvus</name>
    <dbReference type="NCBI Taxonomy" id="2563444"/>
    <lineage>
        <taxon>Bacteria</taxon>
        <taxon>Pseudomonadati</taxon>
        <taxon>Bacteroidota</taxon>
        <taxon>Sphingobacteriia</taxon>
        <taxon>Sphingobacteriales</taxon>
        <taxon>Sphingobacteriaceae</taxon>
        <taxon>Pedobacter</taxon>
    </lineage>
</organism>
<keyword evidence="9" id="KW-1185">Reference proteome</keyword>
<dbReference type="RefSeq" id="WP_138729029.1">
    <property type="nucleotide sequence ID" value="NZ_SRMP02000049.1"/>
</dbReference>
<sequence>MQHIQKNIRFLVAATLLLVTNGCKKSFLEITPASQIEESNFFKTELQATQALAGIYHVLQWGNINQGHTPLIGWAEAASDDAYSGGGSSSDAVGVKGIDNFKVTATAPFNPNDGTYGSVWNIYYQGIARANTYLANIDRVESSANFKALTTGEAKFLRAHFYFDLVKWFENVPLITKQQAPDEYNQPQAPPQEVFNQIAKDLIDAMAVLPKTSMKANSGRATYWSASALLARVYLFNKGVYNTDLNTGTRIIDAAAVRTYLDEIIAPSAGFDLIGQYSDIWRKANELGIESVWEVVHSNTQPISGSTSDQFRAQGNYNVLYFGPRGVNGNPYTAGFSNAIPTESLYQAFETTPILDPRRAATLLVLNSTAVAPGIIKGWQHTGYFNNKYNTTSEYKTASGLNDINWGQNLHAIRFSDVLLMASELYIGVDQTKADAYLNRVRGRVGLGTRVATIDNIRHERRVELAGEGIRYWDLLRYGLPYAKQMIDASSLIGPYYNGTSSLGGPVTLTGGANTPANAYQMDWDISKRGRLPIPPTQITLSNGVLKPNPGYN</sequence>
<protein>
    <submittedName>
        <fullName evidence="8">RagB/SusD family nutrient uptake outer membrane protein</fullName>
    </submittedName>
</protein>
<evidence type="ECO:0000256" key="3">
    <source>
        <dbReference type="ARBA" id="ARBA00022729"/>
    </source>
</evidence>
<comment type="caution">
    <text evidence="8">The sequence shown here is derived from an EMBL/GenBank/DDBJ whole genome shotgun (WGS) entry which is preliminary data.</text>
</comment>
<dbReference type="SUPFAM" id="SSF48452">
    <property type="entry name" value="TPR-like"/>
    <property type="match status" value="1"/>
</dbReference>
<comment type="subcellular location">
    <subcellularLocation>
        <location evidence="1">Cell outer membrane</location>
    </subcellularLocation>
</comment>
<evidence type="ECO:0000256" key="4">
    <source>
        <dbReference type="ARBA" id="ARBA00023136"/>
    </source>
</evidence>